<organism evidence="4 5">
    <name type="scientific">Bernardetia litoralis (strain ATCC 23117 / DSM 6794 / NBRC 15988 / NCIMB 1366 / Fx l1 / Sio-4)</name>
    <name type="common">Flexibacter litoralis</name>
    <dbReference type="NCBI Taxonomy" id="880071"/>
    <lineage>
        <taxon>Bacteria</taxon>
        <taxon>Pseudomonadati</taxon>
        <taxon>Bacteroidota</taxon>
        <taxon>Cytophagia</taxon>
        <taxon>Cytophagales</taxon>
        <taxon>Bernardetiaceae</taxon>
        <taxon>Bernardetia</taxon>
    </lineage>
</organism>
<evidence type="ECO:0000256" key="1">
    <source>
        <dbReference type="ARBA" id="ARBA00022729"/>
    </source>
</evidence>
<accession>I4AJ38</accession>
<dbReference type="eggNOG" id="COG4704">
    <property type="taxonomic scope" value="Bacteria"/>
</dbReference>
<evidence type="ECO:0000313" key="5">
    <source>
        <dbReference type="Proteomes" id="UP000006054"/>
    </source>
</evidence>
<reference evidence="5" key="1">
    <citation type="submission" date="2012-06" db="EMBL/GenBank/DDBJ databases">
        <title>The complete genome of Flexibacter litoralis DSM 6794.</title>
        <authorList>
            <person name="Lucas S."/>
            <person name="Copeland A."/>
            <person name="Lapidus A."/>
            <person name="Glavina del Rio T."/>
            <person name="Dalin E."/>
            <person name="Tice H."/>
            <person name="Bruce D."/>
            <person name="Goodwin L."/>
            <person name="Pitluck S."/>
            <person name="Peters L."/>
            <person name="Ovchinnikova G."/>
            <person name="Lu M."/>
            <person name="Kyrpides N."/>
            <person name="Mavromatis K."/>
            <person name="Ivanova N."/>
            <person name="Brettin T."/>
            <person name="Detter J.C."/>
            <person name="Han C."/>
            <person name="Larimer F."/>
            <person name="Land M."/>
            <person name="Hauser L."/>
            <person name="Markowitz V."/>
            <person name="Cheng J.-F."/>
            <person name="Hugenholtz P."/>
            <person name="Woyke T."/>
            <person name="Wu D."/>
            <person name="Spring S."/>
            <person name="Lang E."/>
            <person name="Kopitz M."/>
            <person name="Brambilla E."/>
            <person name="Klenk H.-P."/>
            <person name="Eisen J.A."/>
        </authorList>
    </citation>
    <scope>NUCLEOTIDE SEQUENCE [LARGE SCALE GENOMIC DNA]</scope>
    <source>
        <strain evidence="5">ATCC 23117 / DSM 6794 / NBRC 15988 / NCIMB 1366 / Sio-4</strain>
    </source>
</reference>
<dbReference type="OrthoDB" id="9809989at2"/>
<dbReference type="KEGG" id="fli:Fleli_1552"/>
<keyword evidence="5" id="KW-1185">Reference proteome</keyword>
<dbReference type="PROSITE" id="PS51257">
    <property type="entry name" value="PROKAR_LIPOPROTEIN"/>
    <property type="match status" value="1"/>
</dbReference>
<sequence precursor="true">MKLNHFLYLLSSVLFVFFLGACASQSMPTGGLKDITPPKLLSTYPNDQTTNFNGNIIILEFDEDITTQKLQEELQISPFIDGTYKSTVKRNILTLKFDKPFAENTTYTFSFGKGVVDFNEKNVPKNIKLAFSTGDKIDSLLITGTISSLMQGKNLENAMVGLYAYNDVEADSFDITNRRPLYFSMTDSVGRYAIENIKSGKYKVYALAEPKDKRDYVYNQNTELIGFYEEPLQIGTSYSGVDFKVIRYDILPFRLSGARQRGQYFEIKFNKNIADYTIKYQDDDKEVDYDTLFYPVLQGEYINFYNRNMNTEDSISAIMSFSDSIGNTIDTTLTVQFGEVRKPRESPFTIKEEPTSGTPILPNKELELKFTFNKPVVSMQYDSIVVGFKGDSIGSLSTEKDWKFNENRTEISFIKKIELSTDKEKAFQLQIRKNTFVSVENDTLKDAKNLEYSQGEESSYAVITGQVLGKYDNFIIEVIDDKGKVEQTIQNQRKYRFENLSTGKKTMRVLIDKNGNGKWDNGDFEKRILPEPVLYLNKELELKANWEFEDVNIDLGN</sequence>
<protein>
    <recommendedName>
        <fullName evidence="3">SbsA Ig-like domain-containing protein</fullName>
    </recommendedName>
</protein>
<gene>
    <name evidence="4" type="ordered locus">Fleli_1552</name>
</gene>
<evidence type="ECO:0000313" key="4">
    <source>
        <dbReference type="EMBL" id="AFM03973.1"/>
    </source>
</evidence>
<keyword evidence="1 2" id="KW-0732">Signal</keyword>
<proteinExistence type="predicted"/>
<evidence type="ECO:0000256" key="2">
    <source>
        <dbReference type="SAM" id="SignalP"/>
    </source>
</evidence>
<name>I4AJ38_BERLS</name>
<dbReference type="HOGENOM" id="CLU_014237_0_0_10"/>
<dbReference type="AlphaFoldDB" id="I4AJ38"/>
<dbReference type="EMBL" id="CP003345">
    <property type="protein sequence ID" value="AFM03973.1"/>
    <property type="molecule type" value="Genomic_DNA"/>
</dbReference>
<dbReference type="Pfam" id="PF13205">
    <property type="entry name" value="Big_5"/>
    <property type="match status" value="1"/>
</dbReference>
<dbReference type="InterPro" id="IPR032812">
    <property type="entry name" value="SbsA_Ig"/>
</dbReference>
<feature type="domain" description="SbsA Ig-like" evidence="3">
    <location>
        <begin position="34"/>
        <end position="133"/>
    </location>
</feature>
<evidence type="ECO:0000259" key="3">
    <source>
        <dbReference type="Pfam" id="PF13205"/>
    </source>
</evidence>
<dbReference type="STRING" id="880071.Fleli_1552"/>
<dbReference type="Proteomes" id="UP000006054">
    <property type="component" value="Chromosome"/>
</dbReference>
<feature type="chain" id="PRO_5003685345" description="SbsA Ig-like domain-containing protein" evidence="2">
    <location>
        <begin position="24"/>
        <end position="557"/>
    </location>
</feature>
<feature type="signal peptide" evidence="2">
    <location>
        <begin position="1"/>
        <end position="23"/>
    </location>
</feature>
<dbReference type="RefSeq" id="WP_014797430.1">
    <property type="nucleotide sequence ID" value="NC_018018.1"/>
</dbReference>